<feature type="compositionally biased region" description="Polar residues" evidence="1">
    <location>
        <begin position="68"/>
        <end position="78"/>
    </location>
</feature>
<feature type="region of interest" description="Disordered" evidence="1">
    <location>
        <begin position="54"/>
        <end position="78"/>
    </location>
</feature>
<sequence>LLFLSLDYWAGCFIFSSTSLYDLFPNSRVRSAISPRQRSVSRIPTRSCLAYLTRPTSPRPPPCHRRQYQPSCEALQST</sequence>
<dbReference type="Proteomes" id="UP000076532">
    <property type="component" value="Unassembled WGS sequence"/>
</dbReference>
<gene>
    <name evidence="2" type="ORF">FIBSPDRAFT_1039711</name>
</gene>
<protein>
    <submittedName>
        <fullName evidence="2">Uncharacterized protein</fullName>
    </submittedName>
</protein>
<accession>A0A166RIU6</accession>
<evidence type="ECO:0000313" key="3">
    <source>
        <dbReference type="Proteomes" id="UP000076532"/>
    </source>
</evidence>
<organism evidence="2 3">
    <name type="scientific">Athelia psychrophila</name>
    <dbReference type="NCBI Taxonomy" id="1759441"/>
    <lineage>
        <taxon>Eukaryota</taxon>
        <taxon>Fungi</taxon>
        <taxon>Dikarya</taxon>
        <taxon>Basidiomycota</taxon>
        <taxon>Agaricomycotina</taxon>
        <taxon>Agaricomycetes</taxon>
        <taxon>Agaricomycetidae</taxon>
        <taxon>Atheliales</taxon>
        <taxon>Atheliaceae</taxon>
        <taxon>Athelia</taxon>
    </lineage>
</organism>
<dbReference type="EMBL" id="KV417504">
    <property type="protein sequence ID" value="KZP28317.1"/>
    <property type="molecule type" value="Genomic_DNA"/>
</dbReference>
<evidence type="ECO:0000256" key="1">
    <source>
        <dbReference type="SAM" id="MobiDB-lite"/>
    </source>
</evidence>
<dbReference type="AlphaFoldDB" id="A0A166RIU6"/>
<reference evidence="2 3" key="1">
    <citation type="journal article" date="2016" name="Mol. Biol. Evol.">
        <title>Comparative Genomics of Early-Diverging Mushroom-Forming Fungi Provides Insights into the Origins of Lignocellulose Decay Capabilities.</title>
        <authorList>
            <person name="Nagy L.G."/>
            <person name="Riley R."/>
            <person name="Tritt A."/>
            <person name="Adam C."/>
            <person name="Daum C."/>
            <person name="Floudas D."/>
            <person name="Sun H."/>
            <person name="Yadav J.S."/>
            <person name="Pangilinan J."/>
            <person name="Larsson K.H."/>
            <person name="Matsuura K."/>
            <person name="Barry K."/>
            <person name="Labutti K."/>
            <person name="Kuo R."/>
            <person name="Ohm R.A."/>
            <person name="Bhattacharya S.S."/>
            <person name="Shirouzu T."/>
            <person name="Yoshinaga Y."/>
            <person name="Martin F.M."/>
            <person name="Grigoriev I.V."/>
            <person name="Hibbett D.S."/>
        </authorList>
    </citation>
    <scope>NUCLEOTIDE SEQUENCE [LARGE SCALE GENOMIC DNA]</scope>
    <source>
        <strain evidence="2 3">CBS 109695</strain>
    </source>
</reference>
<keyword evidence="3" id="KW-1185">Reference proteome</keyword>
<evidence type="ECO:0000313" key="2">
    <source>
        <dbReference type="EMBL" id="KZP28317.1"/>
    </source>
</evidence>
<proteinExistence type="predicted"/>
<name>A0A166RIU6_9AGAM</name>
<feature type="non-terminal residue" evidence="2">
    <location>
        <position position="1"/>
    </location>
</feature>